<gene>
    <name evidence="1" type="ORF">UFOVP128_18</name>
    <name evidence="2" type="ORF">UFOVP243_26</name>
</gene>
<evidence type="ECO:0000313" key="2">
    <source>
        <dbReference type="EMBL" id="CAB5222057.1"/>
    </source>
</evidence>
<name>A0A6J7WWB1_9CAUD</name>
<dbReference type="EMBL" id="LR796239">
    <property type="protein sequence ID" value="CAB4130634.1"/>
    <property type="molecule type" value="Genomic_DNA"/>
</dbReference>
<protein>
    <submittedName>
        <fullName evidence="2">Uncharacterized protein</fullName>
    </submittedName>
</protein>
<accession>A0A6J7WWB1</accession>
<proteinExistence type="predicted"/>
<evidence type="ECO:0000313" key="1">
    <source>
        <dbReference type="EMBL" id="CAB4130634.1"/>
    </source>
</evidence>
<dbReference type="EMBL" id="LR798296">
    <property type="protein sequence ID" value="CAB5222057.1"/>
    <property type="molecule type" value="Genomic_DNA"/>
</dbReference>
<sequence length="101" mass="11810">MQNHLILGNWNALCDSCGRKFKASELQKRWDGLMVCREDWEQRHPQTLLKVQREKIAVPWARPYPATDTFTSTDVLEIEYTNPYDEDIIAMETGQPINLET</sequence>
<organism evidence="2">
    <name type="scientific">uncultured Caudovirales phage</name>
    <dbReference type="NCBI Taxonomy" id="2100421"/>
    <lineage>
        <taxon>Viruses</taxon>
        <taxon>Duplodnaviria</taxon>
        <taxon>Heunggongvirae</taxon>
        <taxon>Uroviricota</taxon>
        <taxon>Caudoviricetes</taxon>
        <taxon>Peduoviridae</taxon>
        <taxon>Maltschvirus</taxon>
        <taxon>Maltschvirus maltsch</taxon>
    </lineage>
</organism>
<reference evidence="2" key="1">
    <citation type="submission" date="2020-05" db="EMBL/GenBank/DDBJ databases">
        <authorList>
            <person name="Chiriac C."/>
            <person name="Salcher M."/>
            <person name="Ghai R."/>
            <person name="Kavagutti S V."/>
        </authorList>
    </citation>
    <scope>NUCLEOTIDE SEQUENCE</scope>
</reference>